<dbReference type="Pfam" id="PF25601">
    <property type="entry name" value="AAA_lid_14"/>
    <property type="match status" value="1"/>
</dbReference>
<dbReference type="OrthoDB" id="9814761at2"/>
<dbReference type="KEGG" id="pace:A6070_01820"/>
<evidence type="ECO:0000256" key="4">
    <source>
        <dbReference type="ARBA" id="ARBA00023125"/>
    </source>
</evidence>
<evidence type="ECO:0000313" key="8">
    <source>
        <dbReference type="EMBL" id="APG24943.1"/>
    </source>
</evidence>
<dbReference type="PRINTS" id="PR01590">
    <property type="entry name" value="HTHFIS"/>
</dbReference>
<accession>A0A1L3GG51</accession>
<dbReference type="Gene3D" id="3.40.50.300">
    <property type="entry name" value="P-loop containing nucleotide triphosphate hydrolases"/>
    <property type="match status" value="1"/>
</dbReference>
<dbReference type="PANTHER" id="PTHR32071:SF117">
    <property type="entry name" value="PTS-DEPENDENT DIHYDROXYACETONE KINASE OPERON REGULATORY PROTEIN-RELATED"/>
    <property type="match status" value="1"/>
</dbReference>
<sequence>MTQRVLENKERALPVPAPDLVLVEGVRGRWRVADISETFAGRLGLDASLAVGRPAAQVLPGGVPSLESLAHDAVAGSCALLDIRVRLGGHPDLWRVDVRPLGPGVGGHLQEVAFVFRHLEIRSREEPVSFYGMVGNGPAIREVFRKITLFAPSDAAVVITGETGTGKELVARALHDQSLRPDGPFVAVNCSAISEELLESELFGHEKGAFTGALRTHRGRFERADGGTLFLDEVGDMPLGTQAKLLRVLEEGAIERVGAEREQRVDVRILAATNVPLEQAVGSGRFRADLYHRLSVLRIHLPPLRDRPEDIPYLVDHFLNMFARKYRRRIYRLTPDAIHLLQAYMWPGNIRELRNVLERVFIETQADVIGARAFGEWIRERQDFLADRGTGRGPDRLSLPAVVLPQRAETGGNGGQEPGPPVFEAEFYPGDGGSRNTRPANLTAETIRRAYRDAHGNLADAARRLGVHRATLYRYMEKLGLSRATLEKD</sequence>
<keyword evidence="9" id="KW-1185">Reference proteome</keyword>
<dbReference type="InterPro" id="IPR003593">
    <property type="entry name" value="AAA+_ATPase"/>
</dbReference>
<evidence type="ECO:0000256" key="3">
    <source>
        <dbReference type="ARBA" id="ARBA00023015"/>
    </source>
</evidence>
<reference evidence="8 9" key="1">
    <citation type="journal article" date="2017" name="Genome Announc.">
        <title>Complete Genome Sequences of Two Acetylene-Fermenting Pelobacter acetylenicus Strains.</title>
        <authorList>
            <person name="Sutton J.M."/>
            <person name="Baesman S.M."/>
            <person name="Fierst J.L."/>
            <person name="Poret-Peterson A.T."/>
            <person name="Oremland R.S."/>
            <person name="Dunlap D.S."/>
            <person name="Akob D.M."/>
        </authorList>
    </citation>
    <scope>NUCLEOTIDE SEQUENCE [LARGE SCALE GENOMIC DNA]</scope>
    <source>
        <strain evidence="8 9">DSM 3247</strain>
    </source>
</reference>
<dbReference type="Pfam" id="PF00158">
    <property type="entry name" value="Sigma54_activat"/>
    <property type="match status" value="1"/>
</dbReference>
<dbReference type="InterPro" id="IPR058031">
    <property type="entry name" value="AAA_lid_NorR"/>
</dbReference>
<dbReference type="InterPro" id="IPR002197">
    <property type="entry name" value="HTH_Fis"/>
</dbReference>
<dbReference type="CDD" id="cd00009">
    <property type="entry name" value="AAA"/>
    <property type="match status" value="1"/>
</dbReference>
<dbReference type="PROSITE" id="PS00688">
    <property type="entry name" value="SIGMA54_INTERACT_3"/>
    <property type="match status" value="1"/>
</dbReference>
<evidence type="ECO:0000256" key="6">
    <source>
        <dbReference type="SAM" id="MobiDB-lite"/>
    </source>
</evidence>
<dbReference type="PROSITE" id="PS00676">
    <property type="entry name" value="SIGMA54_INTERACT_2"/>
    <property type="match status" value="1"/>
</dbReference>
<name>A0A1L3GG51_SYNAC</name>
<dbReference type="InterPro" id="IPR025943">
    <property type="entry name" value="Sigma_54_int_dom_ATP-bd_2"/>
</dbReference>
<dbReference type="STRING" id="29542.A6070_01820"/>
<dbReference type="GO" id="GO:0006355">
    <property type="term" value="P:regulation of DNA-templated transcription"/>
    <property type="evidence" value="ECO:0007669"/>
    <property type="project" value="InterPro"/>
</dbReference>
<keyword evidence="5" id="KW-0804">Transcription</keyword>
<evidence type="ECO:0000256" key="2">
    <source>
        <dbReference type="ARBA" id="ARBA00022840"/>
    </source>
</evidence>
<dbReference type="AlphaFoldDB" id="A0A1L3GG51"/>
<dbReference type="InterPro" id="IPR027417">
    <property type="entry name" value="P-loop_NTPase"/>
</dbReference>
<dbReference type="GO" id="GO:0043565">
    <property type="term" value="F:sequence-specific DNA binding"/>
    <property type="evidence" value="ECO:0007669"/>
    <property type="project" value="InterPro"/>
</dbReference>
<dbReference type="PROSITE" id="PS00675">
    <property type="entry name" value="SIGMA54_INTERACT_1"/>
    <property type="match status" value="1"/>
</dbReference>
<dbReference type="PROSITE" id="PS50045">
    <property type="entry name" value="SIGMA54_INTERACT_4"/>
    <property type="match status" value="1"/>
</dbReference>
<protein>
    <submittedName>
        <fullName evidence="8">Fis family transcriptional regulator</fullName>
    </submittedName>
</protein>
<feature type="domain" description="Sigma-54 factor interaction" evidence="7">
    <location>
        <begin position="133"/>
        <end position="362"/>
    </location>
</feature>
<dbReference type="SUPFAM" id="SSF46689">
    <property type="entry name" value="Homeodomain-like"/>
    <property type="match status" value="1"/>
</dbReference>
<dbReference type="PANTHER" id="PTHR32071">
    <property type="entry name" value="TRANSCRIPTIONAL REGULATORY PROTEIN"/>
    <property type="match status" value="1"/>
</dbReference>
<dbReference type="InterPro" id="IPR002078">
    <property type="entry name" value="Sigma_54_int"/>
</dbReference>
<evidence type="ECO:0000259" key="7">
    <source>
        <dbReference type="PROSITE" id="PS50045"/>
    </source>
</evidence>
<gene>
    <name evidence="8" type="ORF">A7E75_07860</name>
</gene>
<keyword evidence="3" id="KW-0805">Transcription regulation</keyword>
<evidence type="ECO:0000256" key="1">
    <source>
        <dbReference type="ARBA" id="ARBA00022741"/>
    </source>
</evidence>
<dbReference type="InterPro" id="IPR025944">
    <property type="entry name" value="Sigma_54_int_dom_CS"/>
</dbReference>
<dbReference type="Gene3D" id="1.10.10.60">
    <property type="entry name" value="Homeodomain-like"/>
    <property type="match status" value="1"/>
</dbReference>
<dbReference type="SUPFAM" id="SSF52540">
    <property type="entry name" value="P-loop containing nucleoside triphosphate hydrolases"/>
    <property type="match status" value="1"/>
</dbReference>
<dbReference type="SMART" id="SM00382">
    <property type="entry name" value="AAA"/>
    <property type="match status" value="1"/>
</dbReference>
<feature type="region of interest" description="Disordered" evidence="6">
    <location>
        <begin position="408"/>
        <end position="440"/>
    </location>
</feature>
<dbReference type="GO" id="GO:0005524">
    <property type="term" value="F:ATP binding"/>
    <property type="evidence" value="ECO:0007669"/>
    <property type="project" value="UniProtKB-KW"/>
</dbReference>
<dbReference type="InterPro" id="IPR025662">
    <property type="entry name" value="Sigma_54_int_dom_ATP-bd_1"/>
</dbReference>
<dbReference type="InterPro" id="IPR009057">
    <property type="entry name" value="Homeodomain-like_sf"/>
</dbReference>
<dbReference type="Proteomes" id="UP000182264">
    <property type="component" value="Chromosome"/>
</dbReference>
<dbReference type="RefSeq" id="WP_072286791.1">
    <property type="nucleotide sequence ID" value="NZ_CP015455.1"/>
</dbReference>
<keyword evidence="1" id="KW-0547">Nucleotide-binding</keyword>
<evidence type="ECO:0000256" key="5">
    <source>
        <dbReference type="ARBA" id="ARBA00023163"/>
    </source>
</evidence>
<dbReference type="FunFam" id="3.40.50.300:FF:000006">
    <property type="entry name" value="DNA-binding transcriptional regulator NtrC"/>
    <property type="match status" value="1"/>
</dbReference>
<dbReference type="Pfam" id="PF02954">
    <property type="entry name" value="HTH_8"/>
    <property type="match status" value="1"/>
</dbReference>
<dbReference type="Gene3D" id="1.10.8.60">
    <property type="match status" value="1"/>
</dbReference>
<organism evidence="8 9">
    <name type="scientific">Syntrophotalea acetylenica</name>
    <name type="common">Pelobacter acetylenicus</name>
    <dbReference type="NCBI Taxonomy" id="29542"/>
    <lineage>
        <taxon>Bacteria</taxon>
        <taxon>Pseudomonadati</taxon>
        <taxon>Thermodesulfobacteriota</taxon>
        <taxon>Desulfuromonadia</taxon>
        <taxon>Desulfuromonadales</taxon>
        <taxon>Syntrophotaleaceae</taxon>
        <taxon>Syntrophotalea</taxon>
    </lineage>
</organism>
<dbReference type="EMBL" id="CP015518">
    <property type="protein sequence ID" value="APG24943.1"/>
    <property type="molecule type" value="Genomic_DNA"/>
</dbReference>
<keyword evidence="4" id="KW-0238">DNA-binding</keyword>
<evidence type="ECO:0000313" key="9">
    <source>
        <dbReference type="Proteomes" id="UP000182264"/>
    </source>
</evidence>
<keyword evidence="2" id="KW-0067">ATP-binding</keyword>
<proteinExistence type="predicted"/>